<evidence type="ECO:0000313" key="2">
    <source>
        <dbReference type="Proteomes" id="UP001497516"/>
    </source>
</evidence>
<organism evidence="1 2">
    <name type="scientific">Linum trigynum</name>
    <dbReference type="NCBI Taxonomy" id="586398"/>
    <lineage>
        <taxon>Eukaryota</taxon>
        <taxon>Viridiplantae</taxon>
        <taxon>Streptophyta</taxon>
        <taxon>Embryophyta</taxon>
        <taxon>Tracheophyta</taxon>
        <taxon>Spermatophyta</taxon>
        <taxon>Magnoliopsida</taxon>
        <taxon>eudicotyledons</taxon>
        <taxon>Gunneridae</taxon>
        <taxon>Pentapetalae</taxon>
        <taxon>rosids</taxon>
        <taxon>fabids</taxon>
        <taxon>Malpighiales</taxon>
        <taxon>Linaceae</taxon>
        <taxon>Linum</taxon>
    </lineage>
</organism>
<dbReference type="AlphaFoldDB" id="A0AAV2G654"/>
<dbReference type="Proteomes" id="UP001497516">
    <property type="component" value="Chromosome 8"/>
</dbReference>
<proteinExistence type="predicted"/>
<name>A0AAV2G654_9ROSI</name>
<dbReference type="EMBL" id="OZ034821">
    <property type="protein sequence ID" value="CAL1405744.1"/>
    <property type="molecule type" value="Genomic_DNA"/>
</dbReference>
<evidence type="ECO:0000313" key="1">
    <source>
        <dbReference type="EMBL" id="CAL1405744.1"/>
    </source>
</evidence>
<sequence>MVRQRAWSGRGCRQQAKAPTISRLIGGGLLEPAGEGSNDGGCWIWEVGLGRQMRAMEETARLWWLLDLGGLLGVGRGWGDGEAMVDGRRHWW</sequence>
<reference evidence="1 2" key="1">
    <citation type="submission" date="2024-04" db="EMBL/GenBank/DDBJ databases">
        <authorList>
            <person name="Fracassetti M."/>
        </authorList>
    </citation>
    <scope>NUCLEOTIDE SEQUENCE [LARGE SCALE GENOMIC DNA]</scope>
</reference>
<protein>
    <submittedName>
        <fullName evidence="1">Uncharacterized protein</fullName>
    </submittedName>
</protein>
<keyword evidence="2" id="KW-1185">Reference proteome</keyword>
<accession>A0AAV2G654</accession>
<gene>
    <name evidence="1" type="ORF">LTRI10_LOCUS45516</name>
</gene>